<comment type="caution">
    <text evidence="1">The sequence shown here is derived from an EMBL/GenBank/DDBJ whole genome shotgun (WGS) entry which is preliminary data.</text>
</comment>
<evidence type="ECO:0000313" key="1">
    <source>
        <dbReference type="EMBL" id="GAA1247042.1"/>
    </source>
</evidence>
<keyword evidence="2" id="KW-1185">Reference proteome</keyword>
<evidence type="ECO:0000313" key="2">
    <source>
        <dbReference type="Proteomes" id="UP001500282"/>
    </source>
</evidence>
<dbReference type="EMBL" id="BAAAIH010000001">
    <property type="protein sequence ID" value="GAA1247042.1"/>
    <property type="molecule type" value="Genomic_DNA"/>
</dbReference>
<accession>A0ABN1WDK9</accession>
<dbReference type="Proteomes" id="UP001500282">
    <property type="component" value="Unassembled WGS sequence"/>
</dbReference>
<gene>
    <name evidence="1" type="ORF">GCM10009579_00680</name>
</gene>
<organism evidence="1 2">
    <name type="scientific">Streptomyces javensis</name>
    <dbReference type="NCBI Taxonomy" id="114698"/>
    <lineage>
        <taxon>Bacteria</taxon>
        <taxon>Bacillati</taxon>
        <taxon>Actinomycetota</taxon>
        <taxon>Actinomycetes</taxon>
        <taxon>Kitasatosporales</taxon>
        <taxon>Streptomycetaceae</taxon>
        <taxon>Streptomyces</taxon>
        <taxon>Streptomyces violaceusniger group</taxon>
    </lineage>
</organism>
<reference evidence="1 2" key="1">
    <citation type="journal article" date="2019" name="Int. J. Syst. Evol. Microbiol.">
        <title>The Global Catalogue of Microorganisms (GCM) 10K type strain sequencing project: providing services to taxonomists for standard genome sequencing and annotation.</title>
        <authorList>
            <consortium name="The Broad Institute Genomics Platform"/>
            <consortium name="The Broad Institute Genome Sequencing Center for Infectious Disease"/>
            <person name="Wu L."/>
            <person name="Ma J."/>
        </authorList>
    </citation>
    <scope>NUCLEOTIDE SEQUENCE [LARGE SCALE GENOMIC DNA]</scope>
    <source>
        <strain evidence="1 2">JCM 11448</strain>
    </source>
</reference>
<name>A0ABN1WDK9_9ACTN</name>
<protein>
    <submittedName>
        <fullName evidence="1">Uncharacterized protein</fullName>
    </submittedName>
</protein>
<proteinExistence type="predicted"/>
<sequence>MIIDGGGVVAAALAPIHGAGEVAKVRSGRVARIYVVRNPVKLTRRTYRPSPQGRPPRWVCRAVRTARTPVTTRTR</sequence>